<feature type="transmembrane region" description="Helical" evidence="1">
    <location>
        <begin position="204"/>
        <end position="225"/>
    </location>
</feature>
<proteinExistence type="predicted"/>
<organism evidence="2">
    <name type="scientific">viral metagenome</name>
    <dbReference type="NCBI Taxonomy" id="1070528"/>
    <lineage>
        <taxon>unclassified sequences</taxon>
        <taxon>metagenomes</taxon>
        <taxon>organismal metagenomes</taxon>
    </lineage>
</organism>
<sequence length="432" mass="50635">MDQENSSSSDPSTIHIQVNTISTNNNEATIDNIHTEDSLLNDIYSIENNYLSGYDSPITMSLHGSNSNPDSYHNSDDEDKLELHDTSYNSMFYNKKTLSLEDISNMTQLNLLNVIQESNKKQKYKKLSLNDIERSVEKYYGPSFHYKYTTEVDFLTTYMKGQKNLYTQAKNNSQWKLNCLMIPSLLLTCGISIVNPFIGCDNDIHLAVLSGLNALVALLLSIINYSKLESSTQIFFFMANQYDKYETILEMTNSKLMLLEKDNDKKSLVLDRINEIEEKIVEMKESNQILLPESIKFLFPIISHINIFSFIKRVQNHRQTLLIELKNIKNELRFIEYKWKYDKCESTVDREKNRYDYLQKIKGELKNEINEFKCIFCHLDEIFISEIRNAENQLNYFGASFLCFWKYANNKQNLEANHPIIHKYFHFMFADD</sequence>
<accession>A0A6C0F8J0</accession>
<reference evidence="2" key="1">
    <citation type="journal article" date="2020" name="Nature">
        <title>Giant virus diversity and host interactions through global metagenomics.</title>
        <authorList>
            <person name="Schulz F."/>
            <person name="Roux S."/>
            <person name="Paez-Espino D."/>
            <person name="Jungbluth S."/>
            <person name="Walsh D.A."/>
            <person name="Denef V.J."/>
            <person name="McMahon K.D."/>
            <person name="Konstantinidis K.T."/>
            <person name="Eloe-Fadrosh E.A."/>
            <person name="Kyrpides N.C."/>
            <person name="Woyke T."/>
        </authorList>
    </citation>
    <scope>NUCLEOTIDE SEQUENCE</scope>
    <source>
        <strain evidence="2">GVMAG-S-ERX556049-19</strain>
    </source>
</reference>
<feature type="transmembrane region" description="Helical" evidence="1">
    <location>
        <begin position="177"/>
        <end position="198"/>
    </location>
</feature>
<dbReference type="EMBL" id="MN738823">
    <property type="protein sequence ID" value="QHT37998.1"/>
    <property type="molecule type" value="Genomic_DNA"/>
</dbReference>
<evidence type="ECO:0000313" key="2">
    <source>
        <dbReference type="EMBL" id="QHT37998.1"/>
    </source>
</evidence>
<keyword evidence="1" id="KW-1133">Transmembrane helix</keyword>
<protein>
    <submittedName>
        <fullName evidence="2">Uncharacterized protein</fullName>
    </submittedName>
</protein>
<dbReference type="AlphaFoldDB" id="A0A6C0F8J0"/>
<name>A0A6C0F8J0_9ZZZZ</name>
<keyword evidence="1" id="KW-0472">Membrane</keyword>
<evidence type="ECO:0000256" key="1">
    <source>
        <dbReference type="SAM" id="Phobius"/>
    </source>
</evidence>
<keyword evidence="1" id="KW-0812">Transmembrane</keyword>